<reference evidence="1" key="1">
    <citation type="submission" date="2020-05" db="EMBL/GenBank/DDBJ databases">
        <title>Large-scale comparative analyses of tick genomes elucidate their genetic diversity and vector capacities.</title>
        <authorList>
            <person name="Jia N."/>
            <person name="Wang J."/>
            <person name="Shi W."/>
            <person name="Du L."/>
            <person name="Sun Y."/>
            <person name="Zhan W."/>
            <person name="Jiang J."/>
            <person name="Wang Q."/>
            <person name="Zhang B."/>
            <person name="Ji P."/>
            <person name="Sakyi L.B."/>
            <person name="Cui X."/>
            <person name="Yuan T."/>
            <person name="Jiang B."/>
            <person name="Yang W."/>
            <person name="Lam T.T.-Y."/>
            <person name="Chang Q."/>
            <person name="Ding S."/>
            <person name="Wang X."/>
            <person name="Zhu J."/>
            <person name="Ruan X."/>
            <person name="Zhao L."/>
            <person name="Wei J."/>
            <person name="Que T."/>
            <person name="Du C."/>
            <person name="Cheng J."/>
            <person name="Dai P."/>
            <person name="Han X."/>
            <person name="Huang E."/>
            <person name="Gao Y."/>
            <person name="Liu J."/>
            <person name="Shao H."/>
            <person name="Ye R."/>
            <person name="Li L."/>
            <person name="Wei W."/>
            <person name="Wang X."/>
            <person name="Wang C."/>
            <person name="Yang T."/>
            <person name="Huo Q."/>
            <person name="Li W."/>
            <person name="Guo W."/>
            <person name="Chen H."/>
            <person name="Zhou L."/>
            <person name="Ni X."/>
            <person name="Tian J."/>
            <person name="Zhou Y."/>
            <person name="Sheng Y."/>
            <person name="Liu T."/>
            <person name="Pan Y."/>
            <person name="Xia L."/>
            <person name="Li J."/>
            <person name="Zhao F."/>
            <person name="Cao W."/>
        </authorList>
    </citation>
    <scope>NUCLEOTIDE SEQUENCE</scope>
    <source>
        <strain evidence="1">Dsil-2018</strain>
    </source>
</reference>
<sequence length="346" mass="37343">MVTRSIETRVSHNASVHVWREGRLASEGVRQFAEHGHVGRLSSQLAQGFGGVLDVFHGPAIVKGSGASNAAFFADARHSRVSVMSRLVPSPDWFVGVDGLELCEGGRWRDLLLVDAHPLDAGTDRGLTFTAPRWAAQPAENVSRITARSPSHPGASFHYSHLENLPRIGVFQFRKLHEYALHGDALADQPHGHRETAAPAASETMLSTPAPSAEPSSTTGKPPTDSGQAVCSRTRSPGANSLVCAESSHQEYARVFHANQLPEAARTKAMHRELGHLRFLLNFVFMTRLMPSASSQAGGFVVTAVKFPASSENKSNTGSARQMDKLKLLVRDPARVTDGTPCQTFC</sequence>
<comment type="caution">
    <text evidence="1">The sequence shown here is derived from an EMBL/GenBank/DDBJ whole genome shotgun (WGS) entry which is preliminary data.</text>
</comment>
<name>A0ACB8DY12_DERSI</name>
<keyword evidence="2" id="KW-1185">Reference proteome</keyword>
<dbReference type="Proteomes" id="UP000821865">
    <property type="component" value="Chromosome 1"/>
</dbReference>
<evidence type="ECO:0000313" key="1">
    <source>
        <dbReference type="EMBL" id="KAH7979160.1"/>
    </source>
</evidence>
<evidence type="ECO:0000313" key="2">
    <source>
        <dbReference type="Proteomes" id="UP000821865"/>
    </source>
</evidence>
<gene>
    <name evidence="1" type="ORF">HPB49_008511</name>
</gene>
<accession>A0ACB8DY12</accession>
<protein>
    <submittedName>
        <fullName evidence="1">Uncharacterized protein</fullName>
    </submittedName>
</protein>
<organism evidence="1 2">
    <name type="scientific">Dermacentor silvarum</name>
    <name type="common">Tick</name>
    <dbReference type="NCBI Taxonomy" id="543639"/>
    <lineage>
        <taxon>Eukaryota</taxon>
        <taxon>Metazoa</taxon>
        <taxon>Ecdysozoa</taxon>
        <taxon>Arthropoda</taxon>
        <taxon>Chelicerata</taxon>
        <taxon>Arachnida</taxon>
        <taxon>Acari</taxon>
        <taxon>Parasitiformes</taxon>
        <taxon>Ixodida</taxon>
        <taxon>Ixodoidea</taxon>
        <taxon>Ixodidae</taxon>
        <taxon>Rhipicephalinae</taxon>
        <taxon>Dermacentor</taxon>
    </lineage>
</organism>
<proteinExistence type="predicted"/>
<dbReference type="EMBL" id="CM023470">
    <property type="protein sequence ID" value="KAH7979160.1"/>
    <property type="molecule type" value="Genomic_DNA"/>
</dbReference>